<dbReference type="GO" id="GO:0003887">
    <property type="term" value="F:DNA-directed DNA polymerase activity"/>
    <property type="evidence" value="ECO:0007669"/>
    <property type="project" value="UniProtKB-EC"/>
</dbReference>
<dbReference type="InterPro" id="IPR022754">
    <property type="entry name" value="DNA_pol_III_gamma-3"/>
</dbReference>
<dbReference type="InterPro" id="IPR045085">
    <property type="entry name" value="HLD_clamp_pol_III_gamma_tau"/>
</dbReference>
<feature type="domain" description="AAA+ ATPase" evidence="13">
    <location>
        <begin position="38"/>
        <end position="180"/>
    </location>
</feature>
<evidence type="ECO:0000256" key="10">
    <source>
        <dbReference type="ARBA" id="ARBA00049244"/>
    </source>
</evidence>
<feature type="compositionally biased region" description="Low complexity" evidence="12">
    <location>
        <begin position="389"/>
        <end position="402"/>
    </location>
</feature>
<comment type="caution">
    <text evidence="14">The sequence shown here is derived from an EMBL/GenBank/DDBJ whole genome shotgun (WGS) entry which is preliminary data.</text>
</comment>
<keyword evidence="15" id="KW-1185">Reference proteome</keyword>
<dbReference type="Gene3D" id="1.10.8.60">
    <property type="match status" value="1"/>
</dbReference>
<dbReference type="InterPro" id="IPR003593">
    <property type="entry name" value="AAA+_ATPase"/>
</dbReference>
<dbReference type="Proteomes" id="UP001594351">
    <property type="component" value="Unassembled WGS sequence"/>
</dbReference>
<dbReference type="EC" id="2.7.7.7" evidence="11"/>
<evidence type="ECO:0000256" key="2">
    <source>
        <dbReference type="ARBA" id="ARBA00022679"/>
    </source>
</evidence>
<evidence type="ECO:0000256" key="1">
    <source>
        <dbReference type="ARBA" id="ARBA00006360"/>
    </source>
</evidence>
<evidence type="ECO:0000259" key="13">
    <source>
        <dbReference type="SMART" id="SM00382"/>
    </source>
</evidence>
<evidence type="ECO:0000256" key="7">
    <source>
        <dbReference type="ARBA" id="ARBA00022833"/>
    </source>
</evidence>
<keyword evidence="9 11" id="KW-0239">DNA-directed DNA polymerase</keyword>
<evidence type="ECO:0000256" key="3">
    <source>
        <dbReference type="ARBA" id="ARBA00022695"/>
    </source>
</evidence>
<dbReference type="Gene3D" id="3.40.50.300">
    <property type="entry name" value="P-loop containing nucleotide triphosphate hydrolases"/>
    <property type="match status" value="1"/>
</dbReference>
<comment type="catalytic activity">
    <reaction evidence="10 11">
        <text>DNA(n) + a 2'-deoxyribonucleoside 5'-triphosphate = DNA(n+1) + diphosphate</text>
        <dbReference type="Rhea" id="RHEA:22508"/>
        <dbReference type="Rhea" id="RHEA-COMP:17339"/>
        <dbReference type="Rhea" id="RHEA-COMP:17340"/>
        <dbReference type="ChEBI" id="CHEBI:33019"/>
        <dbReference type="ChEBI" id="CHEBI:61560"/>
        <dbReference type="ChEBI" id="CHEBI:173112"/>
        <dbReference type="EC" id="2.7.7.7"/>
    </reaction>
</comment>
<dbReference type="InterPro" id="IPR050238">
    <property type="entry name" value="DNA_Rep/Repair_Clamp_Loader"/>
</dbReference>
<dbReference type="SMART" id="SM00382">
    <property type="entry name" value="AAA"/>
    <property type="match status" value="1"/>
</dbReference>
<dbReference type="InterPro" id="IPR008921">
    <property type="entry name" value="DNA_pol3_clamp-load_cplx_C"/>
</dbReference>
<protein>
    <recommendedName>
        <fullName evidence="11">DNA polymerase III subunit gamma/tau</fullName>
        <ecNumber evidence="11">2.7.7.7</ecNumber>
    </recommendedName>
</protein>
<comment type="subunit">
    <text evidence="11">DNA polymerase III contains a core (composed of alpha, epsilon and theta chains) that associates with a tau subunit. This core dimerizes to form the POLIII' complex. PolIII' associates with the gamma complex (composed of gamma, delta, delta', psi and chi chains) and with the beta chain to form the complete DNA polymerase III complex.</text>
</comment>
<dbReference type="Pfam" id="PF22608">
    <property type="entry name" value="DNAX_ATPase_lid"/>
    <property type="match status" value="1"/>
</dbReference>
<dbReference type="NCBIfam" id="TIGR02397">
    <property type="entry name" value="dnaX_nterm"/>
    <property type="match status" value="1"/>
</dbReference>
<evidence type="ECO:0000256" key="4">
    <source>
        <dbReference type="ARBA" id="ARBA00022705"/>
    </source>
</evidence>
<dbReference type="PRINTS" id="PR00300">
    <property type="entry name" value="CLPPROTEASEA"/>
</dbReference>
<evidence type="ECO:0000256" key="12">
    <source>
        <dbReference type="SAM" id="MobiDB-lite"/>
    </source>
</evidence>
<keyword evidence="2 11" id="KW-0808">Transferase</keyword>
<evidence type="ECO:0000256" key="9">
    <source>
        <dbReference type="ARBA" id="ARBA00022932"/>
    </source>
</evidence>
<dbReference type="PANTHER" id="PTHR11669:SF0">
    <property type="entry name" value="PROTEIN STICHEL-LIKE 2"/>
    <property type="match status" value="1"/>
</dbReference>
<keyword evidence="6 11" id="KW-0547">Nucleotide-binding</keyword>
<dbReference type="NCBIfam" id="NF004046">
    <property type="entry name" value="PRK05563.1"/>
    <property type="match status" value="1"/>
</dbReference>
<evidence type="ECO:0000256" key="5">
    <source>
        <dbReference type="ARBA" id="ARBA00022723"/>
    </source>
</evidence>
<accession>A0ABV6Z537</accession>
<comment type="function">
    <text evidence="11">DNA polymerase III is a complex, multichain enzyme responsible for most of the replicative synthesis in bacteria. This DNA polymerase also exhibits 3' to 5' exonuclease activity.</text>
</comment>
<keyword evidence="7" id="KW-0862">Zinc</keyword>
<gene>
    <name evidence="11 14" type="primary">dnaX</name>
    <name evidence="14" type="ORF">ACFL27_25045</name>
</gene>
<reference evidence="14 15" key="1">
    <citation type="submission" date="2024-09" db="EMBL/GenBank/DDBJ databases">
        <title>Laminarin stimulates single cell rates of sulfate reduction while oxygen inhibits transcriptomic activity in coastal marine sediment.</title>
        <authorList>
            <person name="Lindsay M."/>
            <person name="Orcutt B."/>
            <person name="Emerson D."/>
            <person name="Stepanauskas R."/>
            <person name="D'Angelo T."/>
        </authorList>
    </citation>
    <scope>NUCLEOTIDE SEQUENCE [LARGE SCALE GENOMIC DNA]</scope>
    <source>
        <strain evidence="14">SAG AM-311-K15</strain>
    </source>
</reference>
<comment type="similarity">
    <text evidence="1 11">Belongs to the DnaX/STICHEL family.</text>
</comment>
<evidence type="ECO:0000256" key="6">
    <source>
        <dbReference type="ARBA" id="ARBA00022741"/>
    </source>
</evidence>
<evidence type="ECO:0000313" key="15">
    <source>
        <dbReference type="Proteomes" id="UP001594351"/>
    </source>
</evidence>
<name>A0ABV6Z537_UNCC1</name>
<evidence type="ECO:0000256" key="8">
    <source>
        <dbReference type="ARBA" id="ARBA00022840"/>
    </source>
</evidence>
<dbReference type="InterPro" id="IPR027417">
    <property type="entry name" value="P-loop_NTPase"/>
</dbReference>
<dbReference type="SUPFAM" id="SSF48019">
    <property type="entry name" value="post-AAA+ oligomerization domain-like"/>
    <property type="match status" value="1"/>
</dbReference>
<proteinExistence type="inferred from homology"/>
<sequence length="623" mass="69626">MNQYFVLSRKYRPAFFSEIVGQPHIVQTLTNALRHNRLGHAFLFSGPRGVGKTTTARILAKALNCVQGPGEEPCNQCEFCLEITTGNAIDVFEIDGASNNSVDDVRSIRENVQYHPSKARYKIYIIDEVHMLSTSAFNALLKTLEEPPPHIVFMFATTEVHKIPITIVSRCQHFEFKLLSVKDIMTSCQQIIGKEKVSVTQPALRMIARAAEGSLRDSQSILDQVINVADETIDINHVKFVLGSGDPTLLNKLLTAITAGDLAAAFITIETIAATGYDLYQLCKDLITIFRNLMMIKIVEKPLEIVDLTADELKELKSIAGTTSYDHLEYGLITLAEMENTIKRSINPRFILETVVARISRYAQLVPVQTILKKLDRLEKSLAADSSTSVQASPPATAQSASFAIPIPPPDEQTPKKKPQKNPSSEPLEEEYSPHVENVVNDLEEPPASSPPSPEQKNVKTDLPQLSPAPAQRGIEIKAEEYPVIQDSEVKKTWQNVVLQIMKEKRSLATILENLFLLAWHDHELVLGIREDDSLASQVLDDKKNQILITNTVAMLTQAKPRLVIQKISHTHKAYSIIGEQQFQAREKMKHLETIALKEPLIQHTIDLFEGKISNITEKTNKE</sequence>
<keyword evidence="3 11" id="KW-0548">Nucleotidyltransferase</keyword>
<dbReference type="CDD" id="cd00009">
    <property type="entry name" value="AAA"/>
    <property type="match status" value="1"/>
</dbReference>
<dbReference type="InterPro" id="IPR001270">
    <property type="entry name" value="ClpA/B"/>
</dbReference>
<evidence type="ECO:0000256" key="11">
    <source>
        <dbReference type="RuleBase" id="RU364063"/>
    </source>
</evidence>
<feature type="region of interest" description="Disordered" evidence="12">
    <location>
        <begin position="384"/>
        <end position="470"/>
    </location>
</feature>
<dbReference type="InterPro" id="IPR012763">
    <property type="entry name" value="DNA_pol_III_sug/sutau_N"/>
</dbReference>
<dbReference type="Pfam" id="PF12169">
    <property type="entry name" value="DNA_pol3_gamma3"/>
    <property type="match status" value="1"/>
</dbReference>
<dbReference type="Pfam" id="PF13177">
    <property type="entry name" value="DNA_pol3_delta2"/>
    <property type="match status" value="1"/>
</dbReference>
<dbReference type="Gene3D" id="1.20.272.10">
    <property type="match status" value="1"/>
</dbReference>
<dbReference type="EMBL" id="JBHPBY010000509">
    <property type="protein sequence ID" value="MFC1853471.1"/>
    <property type="molecule type" value="Genomic_DNA"/>
</dbReference>
<dbReference type="PANTHER" id="PTHR11669">
    <property type="entry name" value="REPLICATION FACTOR C / DNA POLYMERASE III GAMMA-TAU SUBUNIT"/>
    <property type="match status" value="1"/>
</dbReference>
<dbReference type="CDD" id="cd18137">
    <property type="entry name" value="HLD_clamp_pol_III_gamma_tau"/>
    <property type="match status" value="1"/>
</dbReference>
<keyword evidence="4 11" id="KW-0235">DNA replication</keyword>
<organism evidence="14 15">
    <name type="scientific">candidate division CSSED10-310 bacterium</name>
    <dbReference type="NCBI Taxonomy" id="2855610"/>
    <lineage>
        <taxon>Bacteria</taxon>
        <taxon>Bacteria division CSSED10-310</taxon>
    </lineage>
</organism>
<evidence type="ECO:0000313" key="14">
    <source>
        <dbReference type="EMBL" id="MFC1853471.1"/>
    </source>
</evidence>
<dbReference type="SUPFAM" id="SSF52540">
    <property type="entry name" value="P-loop containing nucleoside triphosphate hydrolases"/>
    <property type="match status" value="1"/>
</dbReference>
<keyword evidence="5" id="KW-0479">Metal-binding</keyword>
<keyword evidence="8 11" id="KW-0067">ATP-binding</keyword>